<feature type="transmembrane region" description="Helical" evidence="8">
    <location>
        <begin position="476"/>
        <end position="495"/>
    </location>
</feature>
<feature type="transmembrane region" description="Helical" evidence="8">
    <location>
        <begin position="402"/>
        <end position="422"/>
    </location>
</feature>
<feature type="transmembrane region" description="Helical" evidence="8">
    <location>
        <begin position="194"/>
        <end position="216"/>
    </location>
</feature>
<keyword evidence="6 8" id="KW-0472">Membrane</keyword>
<keyword evidence="4 8" id="KW-0812">Transmembrane</keyword>
<dbReference type="Pfam" id="PF13440">
    <property type="entry name" value="Polysacc_synt_3"/>
    <property type="match status" value="1"/>
</dbReference>
<dbReference type="EMBL" id="JBHUFZ010000016">
    <property type="protein sequence ID" value="MFD1889924.1"/>
    <property type="molecule type" value="Genomic_DNA"/>
</dbReference>
<dbReference type="Proteomes" id="UP001597326">
    <property type="component" value="Unassembled WGS sequence"/>
</dbReference>
<comment type="similarity">
    <text evidence="2">Belongs to the polysaccharide synthase family.</text>
</comment>
<organism evidence="9 10">
    <name type="scientific">Luteococcus peritonei</name>
    <dbReference type="NCBI Taxonomy" id="88874"/>
    <lineage>
        <taxon>Bacteria</taxon>
        <taxon>Bacillati</taxon>
        <taxon>Actinomycetota</taxon>
        <taxon>Actinomycetes</taxon>
        <taxon>Propionibacteriales</taxon>
        <taxon>Propionibacteriaceae</taxon>
        <taxon>Luteococcus</taxon>
    </lineage>
</organism>
<evidence type="ECO:0000256" key="7">
    <source>
        <dbReference type="SAM" id="MobiDB-lite"/>
    </source>
</evidence>
<accession>A0ABW4RW36</accession>
<dbReference type="PANTHER" id="PTHR30250">
    <property type="entry name" value="PST FAMILY PREDICTED COLANIC ACID TRANSPORTER"/>
    <property type="match status" value="1"/>
</dbReference>
<evidence type="ECO:0000256" key="4">
    <source>
        <dbReference type="ARBA" id="ARBA00022692"/>
    </source>
</evidence>
<feature type="transmembrane region" description="Helical" evidence="8">
    <location>
        <begin position="66"/>
        <end position="85"/>
    </location>
</feature>
<protein>
    <submittedName>
        <fullName evidence="9">Oligosaccharide flippase family protein</fullName>
    </submittedName>
</protein>
<evidence type="ECO:0000256" key="3">
    <source>
        <dbReference type="ARBA" id="ARBA00022475"/>
    </source>
</evidence>
<evidence type="ECO:0000256" key="2">
    <source>
        <dbReference type="ARBA" id="ARBA00007430"/>
    </source>
</evidence>
<feature type="transmembrane region" description="Helical" evidence="8">
    <location>
        <begin position="376"/>
        <end position="396"/>
    </location>
</feature>
<keyword evidence="10" id="KW-1185">Reference proteome</keyword>
<keyword evidence="5 8" id="KW-1133">Transmembrane helix</keyword>
<evidence type="ECO:0000313" key="10">
    <source>
        <dbReference type="Proteomes" id="UP001597326"/>
    </source>
</evidence>
<reference evidence="10" key="1">
    <citation type="journal article" date="2019" name="Int. J. Syst. Evol. Microbiol.">
        <title>The Global Catalogue of Microorganisms (GCM) 10K type strain sequencing project: providing services to taxonomists for standard genome sequencing and annotation.</title>
        <authorList>
            <consortium name="The Broad Institute Genomics Platform"/>
            <consortium name="The Broad Institute Genome Sequencing Center for Infectious Disease"/>
            <person name="Wu L."/>
            <person name="Ma J."/>
        </authorList>
    </citation>
    <scope>NUCLEOTIDE SEQUENCE [LARGE SCALE GENOMIC DNA]</scope>
    <source>
        <strain evidence="10">CAIM 431</strain>
    </source>
</reference>
<dbReference type="PANTHER" id="PTHR30250:SF10">
    <property type="entry name" value="LIPOPOLYSACCHARIDE BIOSYNTHESIS PROTEIN WZXC"/>
    <property type="match status" value="1"/>
</dbReference>
<evidence type="ECO:0000256" key="6">
    <source>
        <dbReference type="ARBA" id="ARBA00023136"/>
    </source>
</evidence>
<feature type="transmembrane region" description="Helical" evidence="8">
    <location>
        <begin position="340"/>
        <end position="364"/>
    </location>
</feature>
<keyword evidence="3" id="KW-1003">Cell membrane</keyword>
<name>A0ABW4RW36_9ACTN</name>
<evidence type="ECO:0000313" key="9">
    <source>
        <dbReference type="EMBL" id="MFD1889924.1"/>
    </source>
</evidence>
<feature type="transmembrane region" description="Helical" evidence="8">
    <location>
        <begin position="307"/>
        <end position="328"/>
    </location>
</feature>
<feature type="transmembrane region" description="Helical" evidence="8">
    <location>
        <begin position="42"/>
        <end position="60"/>
    </location>
</feature>
<dbReference type="RefSeq" id="WP_343872849.1">
    <property type="nucleotide sequence ID" value="NZ_BAAAIX010000013.1"/>
</dbReference>
<comment type="subcellular location">
    <subcellularLocation>
        <location evidence="1">Cell membrane</location>
        <topology evidence="1">Multi-pass membrane protein</topology>
    </subcellularLocation>
</comment>
<evidence type="ECO:0000256" key="5">
    <source>
        <dbReference type="ARBA" id="ARBA00022989"/>
    </source>
</evidence>
<comment type="caution">
    <text evidence="9">The sequence shown here is derived from an EMBL/GenBank/DDBJ whole genome shotgun (WGS) entry which is preliminary data.</text>
</comment>
<feature type="transmembrane region" description="Helical" evidence="8">
    <location>
        <begin position="106"/>
        <end position="127"/>
    </location>
</feature>
<evidence type="ECO:0000256" key="1">
    <source>
        <dbReference type="ARBA" id="ARBA00004651"/>
    </source>
</evidence>
<feature type="transmembrane region" description="Helical" evidence="8">
    <location>
        <begin position="228"/>
        <end position="249"/>
    </location>
</feature>
<feature type="transmembrane region" description="Helical" evidence="8">
    <location>
        <begin position="168"/>
        <end position="188"/>
    </location>
</feature>
<sequence>MSPDGAIETGQEELDPTSSAAVEEDLAGAVTKGAKWSMIGNVISRAGTFLVGIVVANLVSPDQLGVFAIAMMVGQMTLTFADMGLGSDLVRSDDETLRRKIPTTATLGLLFCAMGTLLIVALAEPLSGALKVPESAPLIRVYALSVLLSGIGMVPYAILVRNIEQQKLFVLNMVNFVVSNGLSLLLLVTTSMGVMALPIGAVVGQACQISMMYYYTRWRPDFGWERSLVRPVLAFGAPVAGANLLQVLLGNVDRIVVSPLKGKVALGNYTLASNISNWPVSVLGIVVRSIALPAFSRSDPRKGDPALTLGASITWMASLPIGVMLAVMSRQVILFLYKPAYLPAVSLLAIIGMYGAIRVIFDTFTGYLFARGDSRGVLWANIGWTAALFGFTYVATKRWGTHGAAGAQIVTALLVAMPIFLWAVHRAGARLGDVLGAMVPTVLACIPAATACWLVVNTVEKMHLVESLRLRSFLELLAGSVVFLAIYAPLVLRRLKRQLAVMRSGEEIVSDEAVPA</sequence>
<gene>
    <name evidence="9" type="ORF">ACFSCS_06940</name>
</gene>
<feature type="transmembrane region" description="Helical" evidence="8">
    <location>
        <begin position="139"/>
        <end position="159"/>
    </location>
</feature>
<feature type="transmembrane region" description="Helical" evidence="8">
    <location>
        <begin position="434"/>
        <end position="456"/>
    </location>
</feature>
<evidence type="ECO:0000256" key="8">
    <source>
        <dbReference type="SAM" id="Phobius"/>
    </source>
</evidence>
<proteinExistence type="inferred from homology"/>
<dbReference type="InterPro" id="IPR050833">
    <property type="entry name" value="Poly_Biosynth_Transport"/>
</dbReference>
<feature type="region of interest" description="Disordered" evidence="7">
    <location>
        <begin position="1"/>
        <end position="20"/>
    </location>
</feature>